<evidence type="ECO:0000256" key="2">
    <source>
        <dbReference type="ARBA" id="ARBA00004141"/>
    </source>
</evidence>
<dbReference type="InterPro" id="IPR002861">
    <property type="entry name" value="Reeler_dom"/>
</dbReference>
<keyword evidence="8" id="KW-0408">Iron</keyword>
<feature type="domain" description="DOMON" evidence="12">
    <location>
        <begin position="273"/>
        <end position="391"/>
    </location>
</feature>
<feature type="transmembrane region" description="Helical" evidence="11">
    <location>
        <begin position="570"/>
        <end position="596"/>
    </location>
</feature>
<keyword evidence="6" id="KW-0249">Electron transport</keyword>
<comment type="cofactor">
    <cofactor evidence="1">
        <name>heme b</name>
        <dbReference type="ChEBI" id="CHEBI:60344"/>
    </cofactor>
</comment>
<evidence type="ECO:0000256" key="10">
    <source>
        <dbReference type="ARBA" id="ARBA00023180"/>
    </source>
</evidence>
<dbReference type="PROSITE" id="PS50836">
    <property type="entry name" value="DOMON"/>
    <property type="match status" value="1"/>
</dbReference>
<dbReference type="GO" id="GO:0140571">
    <property type="term" value="F:transmembrane ascorbate ferrireductase activity"/>
    <property type="evidence" value="ECO:0007669"/>
    <property type="project" value="TreeGrafter"/>
</dbReference>
<evidence type="ECO:0000256" key="6">
    <source>
        <dbReference type="ARBA" id="ARBA00022982"/>
    </source>
</evidence>
<organism evidence="15 16">
    <name type="scientific">Rhynchophorus ferrugineus</name>
    <name type="common">Red palm weevil</name>
    <name type="synonym">Curculio ferrugineus</name>
    <dbReference type="NCBI Taxonomy" id="354439"/>
    <lineage>
        <taxon>Eukaryota</taxon>
        <taxon>Metazoa</taxon>
        <taxon>Ecdysozoa</taxon>
        <taxon>Arthropoda</taxon>
        <taxon>Hexapoda</taxon>
        <taxon>Insecta</taxon>
        <taxon>Pterygota</taxon>
        <taxon>Neoptera</taxon>
        <taxon>Endopterygota</taxon>
        <taxon>Coleoptera</taxon>
        <taxon>Polyphaga</taxon>
        <taxon>Cucujiformia</taxon>
        <taxon>Curculionidae</taxon>
        <taxon>Dryophthorinae</taxon>
        <taxon>Rhynchophorus</taxon>
    </lineage>
</organism>
<evidence type="ECO:0000256" key="11">
    <source>
        <dbReference type="SAM" id="Phobius"/>
    </source>
</evidence>
<dbReference type="SMART" id="SM00665">
    <property type="entry name" value="B561"/>
    <property type="match status" value="1"/>
</dbReference>
<feature type="domain" description="Reelin" evidence="14">
    <location>
        <begin position="66"/>
        <end position="226"/>
    </location>
</feature>
<dbReference type="GO" id="GO:0016020">
    <property type="term" value="C:membrane"/>
    <property type="evidence" value="ECO:0007669"/>
    <property type="project" value="UniProtKB-SubCell"/>
</dbReference>
<dbReference type="AlphaFoldDB" id="A0A834HUV6"/>
<accession>A0A834HUV6</accession>
<evidence type="ECO:0008006" key="17">
    <source>
        <dbReference type="Google" id="ProtNLM"/>
    </source>
</evidence>
<comment type="similarity">
    <text evidence="3">Belongs to the FRRS1 family.</text>
</comment>
<evidence type="ECO:0000259" key="12">
    <source>
        <dbReference type="PROSITE" id="PS50836"/>
    </source>
</evidence>
<evidence type="ECO:0000259" key="13">
    <source>
        <dbReference type="PROSITE" id="PS50939"/>
    </source>
</evidence>
<evidence type="ECO:0000256" key="1">
    <source>
        <dbReference type="ARBA" id="ARBA00001970"/>
    </source>
</evidence>
<dbReference type="InterPro" id="IPR042307">
    <property type="entry name" value="Reeler_sf"/>
</dbReference>
<dbReference type="Gene3D" id="1.20.120.1770">
    <property type="match status" value="1"/>
</dbReference>
<feature type="transmembrane region" description="Helical" evidence="11">
    <location>
        <begin position="475"/>
        <end position="493"/>
    </location>
</feature>
<name>A0A834HUV6_RHYFE</name>
<keyword evidence="9 11" id="KW-0472">Membrane</keyword>
<keyword evidence="4" id="KW-0813">Transport</keyword>
<dbReference type="OrthoDB" id="6372137at2759"/>
<dbReference type="InterPro" id="IPR051237">
    <property type="entry name" value="Ferric-chelate_Red/DefProt"/>
</dbReference>
<keyword evidence="10" id="KW-0325">Glycoprotein</keyword>
<feature type="transmembrane region" description="Helical" evidence="11">
    <location>
        <begin position="537"/>
        <end position="558"/>
    </location>
</feature>
<dbReference type="SMART" id="SM00664">
    <property type="entry name" value="DoH"/>
    <property type="match status" value="1"/>
</dbReference>
<dbReference type="PROSITE" id="PS51019">
    <property type="entry name" value="REELIN"/>
    <property type="match status" value="1"/>
</dbReference>
<evidence type="ECO:0000256" key="7">
    <source>
        <dbReference type="ARBA" id="ARBA00022989"/>
    </source>
</evidence>
<dbReference type="PANTHER" id="PTHR45828:SF38">
    <property type="entry name" value="FERRIC-CHELATE REDUCTASE 1 HOMOLOG-RELATED"/>
    <property type="match status" value="1"/>
</dbReference>
<comment type="caution">
    <text evidence="15">The sequence shown here is derived from an EMBL/GenBank/DDBJ whole genome shotgun (WGS) entry which is preliminary data.</text>
</comment>
<dbReference type="InterPro" id="IPR005018">
    <property type="entry name" value="DOMON_domain"/>
</dbReference>
<evidence type="ECO:0000313" key="16">
    <source>
        <dbReference type="Proteomes" id="UP000625711"/>
    </source>
</evidence>
<evidence type="ECO:0000256" key="9">
    <source>
        <dbReference type="ARBA" id="ARBA00023136"/>
    </source>
</evidence>
<evidence type="ECO:0000256" key="4">
    <source>
        <dbReference type="ARBA" id="ARBA00022448"/>
    </source>
</evidence>
<dbReference type="PROSITE" id="PS50939">
    <property type="entry name" value="CYTOCHROME_B561"/>
    <property type="match status" value="1"/>
</dbReference>
<feature type="transmembrane region" description="Helical" evidence="11">
    <location>
        <begin position="505"/>
        <end position="525"/>
    </location>
</feature>
<dbReference type="Proteomes" id="UP000625711">
    <property type="component" value="Unassembled WGS sequence"/>
</dbReference>
<evidence type="ECO:0000313" key="15">
    <source>
        <dbReference type="EMBL" id="KAF7268419.1"/>
    </source>
</evidence>
<dbReference type="CDD" id="cd08544">
    <property type="entry name" value="Reeler"/>
    <property type="match status" value="1"/>
</dbReference>
<feature type="transmembrane region" description="Helical" evidence="11">
    <location>
        <begin position="435"/>
        <end position="454"/>
    </location>
</feature>
<proteinExistence type="inferred from homology"/>
<evidence type="ECO:0000256" key="5">
    <source>
        <dbReference type="ARBA" id="ARBA00022692"/>
    </source>
</evidence>
<evidence type="ECO:0000259" key="14">
    <source>
        <dbReference type="PROSITE" id="PS51019"/>
    </source>
</evidence>
<reference evidence="15" key="1">
    <citation type="submission" date="2020-08" db="EMBL/GenBank/DDBJ databases">
        <title>Genome sequencing and assembly of the red palm weevil Rhynchophorus ferrugineus.</title>
        <authorList>
            <person name="Dias G.B."/>
            <person name="Bergman C.M."/>
            <person name="Manee M."/>
        </authorList>
    </citation>
    <scope>NUCLEOTIDE SEQUENCE</scope>
    <source>
        <strain evidence="15">AA-2017</strain>
        <tissue evidence="15">Whole larva</tissue>
    </source>
</reference>
<feature type="domain" description="Cytochrome b561" evidence="13">
    <location>
        <begin position="395"/>
        <end position="595"/>
    </location>
</feature>
<feature type="transmembrane region" description="Helical" evidence="11">
    <location>
        <begin position="636"/>
        <end position="661"/>
    </location>
</feature>
<comment type="subcellular location">
    <subcellularLocation>
        <location evidence="2">Membrane</location>
        <topology evidence="2">Multi-pass membrane protein</topology>
    </subcellularLocation>
</comment>
<dbReference type="Pfam" id="PF02014">
    <property type="entry name" value="Reeler"/>
    <property type="match status" value="1"/>
</dbReference>
<keyword evidence="7 11" id="KW-1133">Transmembrane helix</keyword>
<protein>
    <recommendedName>
        <fullName evidence="17">Ferric-chelate reductase 1-like protein</fullName>
    </recommendedName>
</protein>
<keyword evidence="16" id="KW-1185">Reference proteome</keyword>
<dbReference type="PANTHER" id="PTHR45828">
    <property type="entry name" value="CYTOCHROME B561/FERRIC REDUCTASE TRANSMEMBRANE"/>
    <property type="match status" value="1"/>
</dbReference>
<dbReference type="Gene3D" id="2.60.40.4060">
    <property type="entry name" value="Reeler domain"/>
    <property type="match status" value="1"/>
</dbReference>
<dbReference type="CDD" id="cd09628">
    <property type="entry name" value="DOMON_SDR_2_like"/>
    <property type="match status" value="1"/>
</dbReference>
<dbReference type="Pfam" id="PF03351">
    <property type="entry name" value="DOMON"/>
    <property type="match status" value="1"/>
</dbReference>
<dbReference type="CDD" id="cd08760">
    <property type="entry name" value="Cyt_b561_FRRS1_like"/>
    <property type="match status" value="1"/>
</dbReference>
<feature type="transmembrane region" description="Helical" evidence="11">
    <location>
        <begin position="54"/>
        <end position="72"/>
    </location>
</feature>
<dbReference type="EMBL" id="JAACXV010014323">
    <property type="protein sequence ID" value="KAF7268419.1"/>
    <property type="molecule type" value="Genomic_DNA"/>
</dbReference>
<dbReference type="InterPro" id="IPR006593">
    <property type="entry name" value="Cyt_b561/ferric_Rdtase_TM"/>
</dbReference>
<sequence>MLYLDIRCSLLDRGKRNRRTQTFRLRLVGGRCVRPVDGIIHPSISRRDSLKMRYRMHLVLLLLGVINMAWTLPQGAPTSACETLMPFHGGGILPQTEISPYVVSPRRQGNDVKLTVTSTVNVPFQGFLIQGRTPNGEILGTFNSASVNEGHPLSCVEEADSLTHNSPNDKSSISVIWKPPQDYEGPVIFNSTIAQTYDTFWVGVTSEPVEITKQGANDPYVNLSTPPDEQTPPNFVPFQPKESSTQFDPFYEGCSVTKLCFGAPAGCVASQNCKSVVAVTVTGEKYDFELKAENNAAWVGVGLSADDKMGDDSVIECVKKGTGVSAYMSETTVPNYGSPRLSNPQLGIQMLNSSLVDGVIYCKVRRDASTNVNGKTYDLVNDKYNLLIAAGSSVKADSVSFHDIAYLASAESQSLADVSALAAKSKLLIRLHGCFMLAAWLGTASIGILLARYYRQTWVGQQMFGKDMWFAWHRTLMFLTWCLTIVAFVLIFVELKAWSGERNPHAILGTVTTILCFIQPIGAYFRPHPGTPKRPIFNWLHWGIGNAAHIIGIVTLFFAVKLTKAELPEFVDWILVAYVVIHVISHLALSVLNCLAEKSGDNRVTSFPMKDLAGSGRTSGFTDRNPDAPFSAFRKFLLAVYILVIIVIVVALIVITALAPIEEAWSNLKSSVTNKN</sequence>
<gene>
    <name evidence="15" type="ORF">GWI33_018429</name>
</gene>
<evidence type="ECO:0000256" key="3">
    <source>
        <dbReference type="ARBA" id="ARBA00009195"/>
    </source>
</evidence>
<keyword evidence="5 11" id="KW-0812">Transmembrane</keyword>
<evidence type="ECO:0000256" key="8">
    <source>
        <dbReference type="ARBA" id="ARBA00023004"/>
    </source>
</evidence>